<name>A0A5S5CBU5_9BACL</name>
<feature type="transmembrane region" description="Helical" evidence="1">
    <location>
        <begin position="37"/>
        <end position="57"/>
    </location>
</feature>
<dbReference type="Pfam" id="PF06182">
    <property type="entry name" value="ABC2_membrane_6"/>
    <property type="match status" value="1"/>
</dbReference>
<dbReference type="RefSeq" id="WP_148929170.1">
    <property type="nucleotide sequence ID" value="NZ_VNHS01000003.1"/>
</dbReference>
<dbReference type="InterPro" id="IPR010390">
    <property type="entry name" value="ABC-2_transporter-like"/>
</dbReference>
<feature type="transmembrane region" description="Helical" evidence="1">
    <location>
        <begin position="69"/>
        <end position="88"/>
    </location>
</feature>
<protein>
    <submittedName>
        <fullName evidence="2">ABC-2 type transport system permease protein</fullName>
    </submittedName>
</protein>
<accession>A0A5S5CBU5</accession>
<feature type="transmembrane region" description="Helical" evidence="1">
    <location>
        <begin position="238"/>
        <end position="258"/>
    </location>
</feature>
<dbReference type="PANTHER" id="PTHR36833:SF1">
    <property type="entry name" value="INTEGRAL MEMBRANE TRANSPORT PROTEIN"/>
    <property type="match status" value="1"/>
</dbReference>
<keyword evidence="1" id="KW-1133">Transmembrane helix</keyword>
<feature type="transmembrane region" description="Helical" evidence="1">
    <location>
        <begin position="213"/>
        <end position="232"/>
    </location>
</feature>
<dbReference type="OrthoDB" id="3818833at2"/>
<comment type="caution">
    <text evidence="2">The sequence shown here is derived from an EMBL/GenBank/DDBJ whole genome shotgun (WGS) entry which is preliminary data.</text>
</comment>
<feature type="transmembrane region" description="Helical" evidence="1">
    <location>
        <begin position="122"/>
        <end position="142"/>
    </location>
</feature>
<sequence length="270" mass="31256">MSVSLTEIRKHVRMFFIFAKNSLVGYMEYRANFYSGLIMETVFLFSKLIYIFFVFQLGIEINGISPDEMMIFTGTYTIMIAIYTGLFMDNFYRFAGHIRNGTLDLYMTKPLSLQFMISFRQVNFAFPIPNLIAGITMVVLAWRRLDIEPSFIHLAGYIGAILSGTVVMYAVLLIPQLLSFWTVKSGAIFDMLDKCWDLNNMPMYIYPKWLRRIGLYVVPILFIVNMPSVYLIERLNAFLGIWIFAAPVISLIAVRLFWKLAVKRYESASS</sequence>
<proteinExistence type="predicted"/>
<dbReference type="AlphaFoldDB" id="A0A5S5CBU5"/>
<evidence type="ECO:0000313" key="2">
    <source>
        <dbReference type="EMBL" id="TYP76807.1"/>
    </source>
</evidence>
<gene>
    <name evidence="2" type="ORF">BCM02_103471</name>
</gene>
<dbReference type="EMBL" id="VNHS01000003">
    <property type="protein sequence ID" value="TYP76807.1"/>
    <property type="molecule type" value="Genomic_DNA"/>
</dbReference>
<evidence type="ECO:0000256" key="1">
    <source>
        <dbReference type="SAM" id="Phobius"/>
    </source>
</evidence>
<feature type="transmembrane region" description="Helical" evidence="1">
    <location>
        <begin position="154"/>
        <end position="174"/>
    </location>
</feature>
<dbReference type="Proteomes" id="UP000323257">
    <property type="component" value="Unassembled WGS sequence"/>
</dbReference>
<keyword evidence="1" id="KW-0812">Transmembrane</keyword>
<keyword evidence="1" id="KW-0472">Membrane</keyword>
<keyword evidence="3" id="KW-1185">Reference proteome</keyword>
<organism evidence="2 3">
    <name type="scientific">Paenibacillus methanolicus</name>
    <dbReference type="NCBI Taxonomy" id="582686"/>
    <lineage>
        <taxon>Bacteria</taxon>
        <taxon>Bacillati</taxon>
        <taxon>Bacillota</taxon>
        <taxon>Bacilli</taxon>
        <taxon>Bacillales</taxon>
        <taxon>Paenibacillaceae</taxon>
        <taxon>Paenibacillus</taxon>
    </lineage>
</organism>
<reference evidence="2 3" key="1">
    <citation type="submission" date="2019-07" db="EMBL/GenBank/DDBJ databases">
        <title>Genomic Encyclopedia of Type Strains, Phase III (KMG-III): the genomes of soil and plant-associated and newly described type strains.</title>
        <authorList>
            <person name="Whitman W."/>
        </authorList>
    </citation>
    <scope>NUCLEOTIDE SEQUENCE [LARGE SCALE GENOMIC DNA]</scope>
    <source>
        <strain evidence="2 3">BL24</strain>
    </source>
</reference>
<dbReference type="PANTHER" id="PTHR36833">
    <property type="entry name" value="SLR0610 PROTEIN-RELATED"/>
    <property type="match status" value="1"/>
</dbReference>
<evidence type="ECO:0000313" key="3">
    <source>
        <dbReference type="Proteomes" id="UP000323257"/>
    </source>
</evidence>